<evidence type="ECO:0000313" key="2">
    <source>
        <dbReference type="EMBL" id="MBO1884352.1"/>
    </source>
</evidence>
<dbReference type="Gene3D" id="1.25.40.10">
    <property type="entry name" value="Tetratricopeptide repeat domain"/>
    <property type="match status" value="1"/>
</dbReference>
<dbReference type="RefSeq" id="WP_009414629.1">
    <property type="nucleotide sequence ID" value="NZ_CAUQMC010000014.1"/>
</dbReference>
<proteinExistence type="predicted"/>
<keyword evidence="1" id="KW-1133">Transmembrane helix</keyword>
<dbReference type="EMBL" id="JAGDYP010000005">
    <property type="protein sequence ID" value="MBO1884352.1"/>
    <property type="molecule type" value="Genomic_DNA"/>
</dbReference>
<dbReference type="InterPro" id="IPR011990">
    <property type="entry name" value="TPR-like_helical_dom_sf"/>
</dbReference>
<keyword evidence="1" id="KW-0812">Transmembrane</keyword>
<feature type="transmembrane region" description="Helical" evidence="1">
    <location>
        <begin position="7"/>
        <end position="26"/>
    </location>
</feature>
<keyword evidence="3" id="KW-1185">Reference proteome</keyword>
<gene>
    <name evidence="2" type="ORF">J4N46_07940</name>
</gene>
<comment type="caution">
    <text evidence="2">The sequence shown here is derived from an EMBL/GenBank/DDBJ whole genome shotgun (WGS) entry which is preliminary data.</text>
</comment>
<dbReference type="SUPFAM" id="SSF81901">
    <property type="entry name" value="HCP-like"/>
    <property type="match status" value="1"/>
</dbReference>
<dbReference type="Proteomes" id="UP000681610">
    <property type="component" value="Unassembled WGS sequence"/>
</dbReference>
<organism evidence="2 3">
    <name type="scientific">Capnocytophaga bilenii</name>
    <dbReference type="NCBI Taxonomy" id="2819369"/>
    <lineage>
        <taxon>Bacteria</taxon>
        <taxon>Pseudomonadati</taxon>
        <taxon>Bacteroidota</taxon>
        <taxon>Flavobacteriia</taxon>
        <taxon>Flavobacteriales</taxon>
        <taxon>Flavobacteriaceae</taxon>
        <taxon>Capnocytophaga</taxon>
    </lineage>
</organism>
<feature type="transmembrane region" description="Helical" evidence="1">
    <location>
        <begin position="32"/>
        <end position="58"/>
    </location>
</feature>
<evidence type="ECO:0000313" key="3">
    <source>
        <dbReference type="Proteomes" id="UP000681610"/>
    </source>
</evidence>
<sequence length="174" mass="20571">MKYLQHRYVKIIVAALIVLWAVYQFVQGKIGNGIALTLLAVFPVLLYFRNEFLLLTFLRLRKQDMEGMEKWLGKIVHPETALLRKQQGYYNYMYGIIYSRKNLTQAEKYFRKALQLGLTMDYDVAMTKLSLAGIMIQKRKKREAQELLADAKKLDKQNMMTEHIKMMQQQLKKI</sequence>
<protein>
    <submittedName>
        <fullName evidence="2">DUF2892 domain-containing protein</fullName>
    </submittedName>
</protein>
<name>A0ABS3PYN8_9FLAO</name>
<evidence type="ECO:0000256" key="1">
    <source>
        <dbReference type="SAM" id="Phobius"/>
    </source>
</evidence>
<keyword evidence="1" id="KW-0472">Membrane</keyword>
<accession>A0ABS3PYN8</accession>
<reference evidence="2 3" key="1">
    <citation type="submission" date="2021-03" db="EMBL/GenBank/DDBJ databases">
        <title>Isolation and description of Capnocytophaga bilenii sp. nov., a novel Capnocytophaga species, isolated from a gingivitis subject.</title>
        <authorList>
            <person name="Antezack A."/>
            <person name="Monnet-Corti V."/>
            <person name="La Scola B."/>
        </authorList>
    </citation>
    <scope>NUCLEOTIDE SEQUENCE [LARGE SCALE GENOMIC DNA]</scope>
    <source>
        <strain evidence="2 3">Marseille-Q4570</strain>
    </source>
</reference>